<dbReference type="Pfam" id="PF00654">
    <property type="entry name" value="Voltage_CLC"/>
    <property type="match status" value="1"/>
</dbReference>
<keyword evidence="9" id="KW-0129">CBS domain</keyword>
<dbReference type="PANTHER" id="PTHR45720">
    <property type="entry name" value="CHLORIDE CHANNEL PROTEIN 2"/>
    <property type="match status" value="1"/>
</dbReference>
<sequence length="1008" mass="112292">MLFDFLRNEFTLRKEHKNVVQLENDDAMEKGMTRGRKRTKEQQAIGAKRRRATSITIWRPQKVVRLILEDWLFLIALGFTVALLSLAMETCIIELQALRHILMNWVELYGGGTLGVMLNFVAWVGYTAALLLGATVFTHYIAPQAIGSGIPEMKTILRGVMLKEYLSLRTLVSKMVGLTLAIGSGLPIGKEGPFAHVGSIVANLFSRLARSFQPIYANESRNCELLAAGCAVGVACTFSAPVGGVLFSIEVTSVYFAVRDYWRGFFAAACSSILFSLLRLYTQSSEVTVVAFYETNFKHRSFLPEELLFFAFIGQLFCGVTGAIFIFLHRRLVLFLRRNRFMKNIFQKHWLIYPAVVSVLHAVIRYSKFLGQFMSGETMFNYKLWDFFNNCTWSATISSSNACPPDLIARWTGTHGENSIFMELSLYIVTFYILCIIAVTLPVPAGIFMPVFVVGAAVGRLFGEVMAFSFPYGIRGKAAQILIYPGIYSVVGAAAFAGAVTHTVSVAIITFEMTGQLLHTVPIMVAVIIANIVCSALQPSFFDSLIMIKRLPYLPDIPKSASTVHSIRVEQIMVRNVLSISKTSTYKEVKELLDSETRLNAFPLVNDPESKILVGSVSRKTMQHALDRQIGEEAKRRAAAKRARHMELKRARTKSSIPAVHIAFEQLYSEAKTEGDGQNDSRRHGIRKYGMSSENNRPITRERRSRSAPNCVHCSSSLQSLQIARHRTWSLHKLLKVGPQKKVSYGVAGIVHNIAQTFHHHHAKDNKRISEFTAEEAEKWVKKQLSKQVDFSVIAVDDSPFQLVEQSSLYKVHSLFSLLGVTRAYVTDNGVLVGVVALKELRMAIELAQAGAVELPPRQSERNWQRNIRAPSIIENLAVDTDTDDEDVISPRAVIKDEHPSPAQLSEEEMRVRSGTETTYYSTEDETDSTGTEQGKSSSRSLSTAMQQPFSETLNDYLQENATANDVQWLHSATEADCCSTTALARVSSAPAEIEGRTGISHDAKVNV</sequence>
<comment type="similarity">
    <text evidence="10">Belongs to the chloride channel (TC 2.A.49) family.</text>
</comment>
<feature type="compositionally biased region" description="Polar residues" evidence="11">
    <location>
        <begin position="934"/>
        <end position="946"/>
    </location>
</feature>
<feature type="region of interest" description="Disordered" evidence="11">
    <location>
        <begin position="892"/>
        <end position="946"/>
    </location>
</feature>
<evidence type="ECO:0000313" key="14">
    <source>
        <dbReference type="Proteomes" id="UP000031036"/>
    </source>
</evidence>
<evidence type="ECO:0000256" key="7">
    <source>
        <dbReference type="ARBA" id="ARBA00023136"/>
    </source>
</evidence>
<keyword evidence="5 10" id="KW-1133">Transmembrane helix</keyword>
<feature type="transmembrane region" description="Helical" evidence="10">
    <location>
        <begin position="307"/>
        <end position="329"/>
    </location>
</feature>
<feature type="domain" description="CBS" evidence="12">
    <location>
        <begin position="573"/>
        <end position="633"/>
    </location>
</feature>
<dbReference type="PROSITE" id="PS51371">
    <property type="entry name" value="CBS"/>
    <property type="match status" value="1"/>
</dbReference>
<dbReference type="STRING" id="6265.A0A0B2VLV7"/>
<gene>
    <name evidence="13" type="primary">Clcn1</name>
    <name evidence="13" type="ORF">Tcan_07922</name>
</gene>
<dbReference type="Gene3D" id="1.10.3080.10">
    <property type="entry name" value="Clc chloride channel"/>
    <property type="match status" value="1"/>
</dbReference>
<evidence type="ECO:0000256" key="2">
    <source>
        <dbReference type="ARBA" id="ARBA00022448"/>
    </source>
</evidence>
<reference evidence="13 14" key="1">
    <citation type="submission" date="2014-11" db="EMBL/GenBank/DDBJ databases">
        <title>Genetic blueprint of the zoonotic pathogen Toxocara canis.</title>
        <authorList>
            <person name="Zhu X.-Q."/>
            <person name="Korhonen P.K."/>
            <person name="Cai H."/>
            <person name="Young N.D."/>
            <person name="Nejsum P."/>
            <person name="von Samson-Himmelstjerna G."/>
            <person name="Boag P.R."/>
            <person name="Tan P."/>
            <person name="Li Q."/>
            <person name="Min J."/>
            <person name="Yang Y."/>
            <person name="Wang X."/>
            <person name="Fang X."/>
            <person name="Hall R.S."/>
            <person name="Hofmann A."/>
            <person name="Sternberg P.W."/>
            <person name="Jex A.R."/>
            <person name="Gasser R.B."/>
        </authorList>
    </citation>
    <scope>NUCLEOTIDE SEQUENCE [LARGE SCALE GENOMIC DNA]</scope>
    <source>
        <strain evidence="13">PN_DK_2014</strain>
    </source>
</reference>
<evidence type="ECO:0000256" key="6">
    <source>
        <dbReference type="ARBA" id="ARBA00023065"/>
    </source>
</evidence>
<proteinExistence type="inferred from homology"/>
<dbReference type="Gene3D" id="3.10.580.10">
    <property type="entry name" value="CBS-domain"/>
    <property type="match status" value="2"/>
</dbReference>
<evidence type="ECO:0000256" key="10">
    <source>
        <dbReference type="RuleBase" id="RU361221"/>
    </source>
</evidence>
<name>A0A0B2VLV7_TOXCA</name>
<dbReference type="Pfam" id="PF00571">
    <property type="entry name" value="CBS"/>
    <property type="match status" value="1"/>
</dbReference>
<dbReference type="PRINTS" id="PR00762">
    <property type="entry name" value="CLCHANNEL"/>
</dbReference>
<dbReference type="SUPFAM" id="SSF54631">
    <property type="entry name" value="CBS-domain pair"/>
    <property type="match status" value="1"/>
</dbReference>
<dbReference type="PANTHER" id="PTHR45720:SF10">
    <property type="entry name" value="CHLORIDE CHANNEL PROTEIN 2"/>
    <property type="match status" value="1"/>
</dbReference>
<dbReference type="InterPro" id="IPR000644">
    <property type="entry name" value="CBS_dom"/>
</dbReference>
<dbReference type="GO" id="GO:0005886">
    <property type="term" value="C:plasma membrane"/>
    <property type="evidence" value="ECO:0007669"/>
    <property type="project" value="TreeGrafter"/>
</dbReference>
<dbReference type="SUPFAM" id="SSF81340">
    <property type="entry name" value="Clc chloride channel"/>
    <property type="match status" value="1"/>
</dbReference>
<dbReference type="EMBL" id="JPKZ01001336">
    <property type="protein sequence ID" value="KHN82593.1"/>
    <property type="molecule type" value="Genomic_DNA"/>
</dbReference>
<evidence type="ECO:0000256" key="5">
    <source>
        <dbReference type="ARBA" id="ARBA00022989"/>
    </source>
</evidence>
<dbReference type="InterPro" id="IPR001807">
    <property type="entry name" value="ClC"/>
</dbReference>
<protein>
    <recommendedName>
        <fullName evidence="10">Chloride channel protein</fullName>
    </recommendedName>
</protein>
<dbReference type="InterPro" id="IPR050970">
    <property type="entry name" value="Cl_channel_volt-gated"/>
</dbReference>
<comment type="caution">
    <text evidence="13">The sequence shown here is derived from an EMBL/GenBank/DDBJ whole genome shotgun (WGS) entry which is preliminary data.</text>
</comment>
<comment type="subcellular location">
    <subcellularLocation>
        <location evidence="1 10">Membrane</location>
        <topology evidence="1 10">Multi-pass membrane protein</topology>
    </subcellularLocation>
</comment>
<feature type="transmembrane region" description="Helical" evidence="10">
    <location>
        <begin position="521"/>
        <end position="542"/>
    </location>
</feature>
<keyword evidence="2 10" id="KW-0813">Transport</keyword>
<feature type="transmembrane region" description="Helical" evidence="10">
    <location>
        <begin position="350"/>
        <end position="367"/>
    </location>
</feature>
<dbReference type="AlphaFoldDB" id="A0A0B2VLV7"/>
<evidence type="ECO:0000256" key="8">
    <source>
        <dbReference type="ARBA" id="ARBA00023214"/>
    </source>
</evidence>
<evidence type="ECO:0000256" key="11">
    <source>
        <dbReference type="SAM" id="MobiDB-lite"/>
    </source>
</evidence>
<dbReference type="FunFam" id="1.10.3080.10:FF:000022">
    <property type="entry name" value="Chloride channel protein"/>
    <property type="match status" value="1"/>
</dbReference>
<organism evidence="13 14">
    <name type="scientific">Toxocara canis</name>
    <name type="common">Canine roundworm</name>
    <dbReference type="NCBI Taxonomy" id="6265"/>
    <lineage>
        <taxon>Eukaryota</taxon>
        <taxon>Metazoa</taxon>
        <taxon>Ecdysozoa</taxon>
        <taxon>Nematoda</taxon>
        <taxon>Chromadorea</taxon>
        <taxon>Rhabditida</taxon>
        <taxon>Spirurina</taxon>
        <taxon>Ascaridomorpha</taxon>
        <taxon>Ascaridoidea</taxon>
        <taxon>Toxocaridae</taxon>
        <taxon>Toxocara</taxon>
    </lineage>
</organism>
<dbReference type="OrthoDB" id="4564at2759"/>
<keyword evidence="4" id="KW-0677">Repeat</keyword>
<evidence type="ECO:0000256" key="4">
    <source>
        <dbReference type="ARBA" id="ARBA00022737"/>
    </source>
</evidence>
<feature type="transmembrane region" description="Helical" evidence="10">
    <location>
        <begin position="225"/>
        <end position="249"/>
    </location>
</feature>
<keyword evidence="8 10" id="KW-0868">Chloride</keyword>
<feature type="transmembrane region" description="Helical" evidence="10">
    <location>
        <begin position="71"/>
        <end position="93"/>
    </location>
</feature>
<feature type="transmembrane region" description="Helical" evidence="10">
    <location>
        <begin position="420"/>
        <end position="441"/>
    </location>
</feature>
<dbReference type="InterPro" id="IPR046342">
    <property type="entry name" value="CBS_dom_sf"/>
</dbReference>
<evidence type="ECO:0000313" key="13">
    <source>
        <dbReference type="EMBL" id="KHN82593.1"/>
    </source>
</evidence>
<dbReference type="OMA" id="KHIGDPE"/>
<dbReference type="GO" id="GO:0005247">
    <property type="term" value="F:voltage-gated chloride channel activity"/>
    <property type="evidence" value="ECO:0007669"/>
    <property type="project" value="TreeGrafter"/>
</dbReference>
<keyword evidence="14" id="KW-1185">Reference proteome</keyword>
<feature type="transmembrane region" description="Helical" evidence="10">
    <location>
        <begin position="447"/>
        <end position="470"/>
    </location>
</feature>
<feature type="transmembrane region" description="Helical" evidence="10">
    <location>
        <begin position="261"/>
        <end position="281"/>
    </location>
</feature>
<evidence type="ECO:0000256" key="9">
    <source>
        <dbReference type="PROSITE-ProRule" id="PRU00703"/>
    </source>
</evidence>
<evidence type="ECO:0000259" key="12">
    <source>
        <dbReference type="PROSITE" id="PS51371"/>
    </source>
</evidence>
<dbReference type="InterPro" id="IPR014743">
    <property type="entry name" value="Cl-channel_core"/>
</dbReference>
<accession>A0A0B2VLV7</accession>
<keyword evidence="3 10" id="KW-0812">Transmembrane</keyword>
<feature type="transmembrane region" description="Helical" evidence="10">
    <location>
        <begin position="105"/>
        <end position="124"/>
    </location>
</feature>
<keyword evidence="6 10" id="KW-0406">Ion transport</keyword>
<keyword evidence="7 10" id="KW-0472">Membrane</keyword>
<feature type="transmembrane region" description="Helical" evidence="10">
    <location>
        <begin position="482"/>
        <end position="509"/>
    </location>
</feature>
<feature type="region of interest" description="Disordered" evidence="11">
    <location>
        <begin position="672"/>
        <end position="711"/>
    </location>
</feature>
<dbReference type="CDD" id="cd03683">
    <property type="entry name" value="ClC_1_like"/>
    <property type="match status" value="1"/>
</dbReference>
<evidence type="ECO:0000256" key="1">
    <source>
        <dbReference type="ARBA" id="ARBA00004141"/>
    </source>
</evidence>
<evidence type="ECO:0000256" key="3">
    <source>
        <dbReference type="ARBA" id="ARBA00022692"/>
    </source>
</evidence>
<feature type="compositionally biased region" description="Basic and acidic residues" evidence="11">
    <location>
        <begin position="672"/>
        <end position="683"/>
    </location>
</feature>
<dbReference type="Proteomes" id="UP000031036">
    <property type="component" value="Unassembled WGS sequence"/>
</dbReference>